<dbReference type="InParanoid" id="A0A3N4KT76"/>
<evidence type="ECO:0000313" key="4">
    <source>
        <dbReference type="Proteomes" id="UP000277580"/>
    </source>
</evidence>
<reference evidence="3 4" key="1">
    <citation type="journal article" date="2018" name="Nat. Ecol. Evol.">
        <title>Pezizomycetes genomes reveal the molecular basis of ectomycorrhizal truffle lifestyle.</title>
        <authorList>
            <person name="Murat C."/>
            <person name="Payen T."/>
            <person name="Noel B."/>
            <person name="Kuo A."/>
            <person name="Morin E."/>
            <person name="Chen J."/>
            <person name="Kohler A."/>
            <person name="Krizsan K."/>
            <person name="Balestrini R."/>
            <person name="Da Silva C."/>
            <person name="Montanini B."/>
            <person name="Hainaut M."/>
            <person name="Levati E."/>
            <person name="Barry K.W."/>
            <person name="Belfiori B."/>
            <person name="Cichocki N."/>
            <person name="Clum A."/>
            <person name="Dockter R.B."/>
            <person name="Fauchery L."/>
            <person name="Guy J."/>
            <person name="Iotti M."/>
            <person name="Le Tacon F."/>
            <person name="Lindquist E.A."/>
            <person name="Lipzen A."/>
            <person name="Malagnac F."/>
            <person name="Mello A."/>
            <person name="Molinier V."/>
            <person name="Miyauchi S."/>
            <person name="Poulain J."/>
            <person name="Riccioni C."/>
            <person name="Rubini A."/>
            <person name="Sitrit Y."/>
            <person name="Splivallo R."/>
            <person name="Traeger S."/>
            <person name="Wang M."/>
            <person name="Zifcakova L."/>
            <person name="Wipf D."/>
            <person name="Zambonelli A."/>
            <person name="Paolocci F."/>
            <person name="Nowrousian M."/>
            <person name="Ottonello S."/>
            <person name="Baldrian P."/>
            <person name="Spatafora J.W."/>
            <person name="Henrissat B."/>
            <person name="Nagy L.G."/>
            <person name="Aury J.M."/>
            <person name="Wincker P."/>
            <person name="Grigoriev I.V."/>
            <person name="Bonfante P."/>
            <person name="Martin F.M."/>
        </authorList>
    </citation>
    <scope>NUCLEOTIDE SEQUENCE [LARGE SCALE GENOMIC DNA]</scope>
    <source>
        <strain evidence="3 4">CCBAS932</strain>
    </source>
</reference>
<dbReference type="Proteomes" id="UP000277580">
    <property type="component" value="Unassembled WGS sequence"/>
</dbReference>
<sequence length="92" mass="10198">MRSGHQEIAMEKWGDMICPWLTGLLLLIFLHTTSIPSYVCSYSCSSAPWRVEDEAMNPPPPYYTIPWHSIPNHGSSSSSSVGGWGGDIDRSN</sequence>
<evidence type="ECO:0000256" key="1">
    <source>
        <dbReference type="SAM" id="MobiDB-lite"/>
    </source>
</evidence>
<keyword evidence="2" id="KW-0472">Membrane</keyword>
<accession>A0A3N4KT76</accession>
<organism evidence="3 4">
    <name type="scientific">Morchella conica CCBAS932</name>
    <dbReference type="NCBI Taxonomy" id="1392247"/>
    <lineage>
        <taxon>Eukaryota</taxon>
        <taxon>Fungi</taxon>
        <taxon>Dikarya</taxon>
        <taxon>Ascomycota</taxon>
        <taxon>Pezizomycotina</taxon>
        <taxon>Pezizomycetes</taxon>
        <taxon>Pezizales</taxon>
        <taxon>Morchellaceae</taxon>
        <taxon>Morchella</taxon>
    </lineage>
</organism>
<feature type="region of interest" description="Disordered" evidence="1">
    <location>
        <begin position="73"/>
        <end position="92"/>
    </location>
</feature>
<dbReference type="EMBL" id="ML119121">
    <property type="protein sequence ID" value="RPB13814.1"/>
    <property type="molecule type" value="Genomic_DNA"/>
</dbReference>
<feature type="transmembrane region" description="Helical" evidence="2">
    <location>
        <begin position="20"/>
        <end position="39"/>
    </location>
</feature>
<keyword evidence="2" id="KW-1133">Transmembrane helix</keyword>
<keyword evidence="4" id="KW-1185">Reference proteome</keyword>
<dbReference type="AlphaFoldDB" id="A0A3N4KT76"/>
<proteinExistence type="predicted"/>
<evidence type="ECO:0000313" key="3">
    <source>
        <dbReference type="EMBL" id="RPB13814.1"/>
    </source>
</evidence>
<name>A0A3N4KT76_9PEZI</name>
<evidence type="ECO:0000256" key="2">
    <source>
        <dbReference type="SAM" id="Phobius"/>
    </source>
</evidence>
<keyword evidence="2" id="KW-0812">Transmembrane</keyword>
<protein>
    <submittedName>
        <fullName evidence="3">Uncharacterized protein</fullName>
    </submittedName>
</protein>
<gene>
    <name evidence="3" type="ORF">P167DRAFT_98153</name>
</gene>